<feature type="non-terminal residue" evidence="1">
    <location>
        <position position="1"/>
    </location>
</feature>
<dbReference type="AlphaFoldDB" id="A0A382RHZ0"/>
<protein>
    <submittedName>
        <fullName evidence="1">Uncharacterized protein</fullName>
    </submittedName>
</protein>
<name>A0A382RHZ0_9ZZZZ</name>
<gene>
    <name evidence="1" type="ORF">METZ01_LOCUS349085</name>
</gene>
<reference evidence="1" key="1">
    <citation type="submission" date="2018-05" db="EMBL/GenBank/DDBJ databases">
        <authorList>
            <person name="Lanie J.A."/>
            <person name="Ng W.-L."/>
            <person name="Kazmierczak K.M."/>
            <person name="Andrzejewski T.M."/>
            <person name="Davidsen T.M."/>
            <person name="Wayne K.J."/>
            <person name="Tettelin H."/>
            <person name="Glass J.I."/>
            <person name="Rusch D."/>
            <person name="Podicherti R."/>
            <person name="Tsui H.-C.T."/>
            <person name="Winkler M.E."/>
        </authorList>
    </citation>
    <scope>NUCLEOTIDE SEQUENCE</scope>
</reference>
<sequence length="45" mass="5105">MAETRGIEETKDILDFMFSFVEAVGKAKADGEMSWSDARYFIDPV</sequence>
<feature type="non-terminal residue" evidence="1">
    <location>
        <position position="45"/>
    </location>
</feature>
<organism evidence="1">
    <name type="scientific">marine metagenome</name>
    <dbReference type="NCBI Taxonomy" id="408172"/>
    <lineage>
        <taxon>unclassified sequences</taxon>
        <taxon>metagenomes</taxon>
        <taxon>ecological metagenomes</taxon>
    </lineage>
</organism>
<accession>A0A382RHZ0</accession>
<dbReference type="EMBL" id="UINC01121223">
    <property type="protein sequence ID" value="SVC96231.1"/>
    <property type="molecule type" value="Genomic_DNA"/>
</dbReference>
<evidence type="ECO:0000313" key="1">
    <source>
        <dbReference type="EMBL" id="SVC96231.1"/>
    </source>
</evidence>
<proteinExistence type="predicted"/>